<dbReference type="InterPro" id="IPR036390">
    <property type="entry name" value="WH_DNA-bd_sf"/>
</dbReference>
<protein>
    <recommendedName>
        <fullName evidence="6">HSF-type DNA-binding domain-containing protein</fullName>
    </recommendedName>
</protein>
<keyword evidence="2" id="KW-0238">DNA-binding</keyword>
<dbReference type="EMBL" id="HBHT01005174">
    <property type="protein sequence ID" value="CAD9946755.1"/>
    <property type="molecule type" value="Transcribed_RNA"/>
</dbReference>
<evidence type="ECO:0000256" key="1">
    <source>
        <dbReference type="ARBA" id="ARBA00004123"/>
    </source>
</evidence>
<feature type="region of interest" description="Disordered" evidence="5">
    <location>
        <begin position="1"/>
        <end position="21"/>
    </location>
</feature>
<evidence type="ECO:0000256" key="3">
    <source>
        <dbReference type="ARBA" id="ARBA00023242"/>
    </source>
</evidence>
<evidence type="ECO:0000256" key="5">
    <source>
        <dbReference type="SAM" id="MobiDB-lite"/>
    </source>
</evidence>
<evidence type="ECO:0000256" key="4">
    <source>
        <dbReference type="RuleBase" id="RU004020"/>
    </source>
</evidence>
<dbReference type="InterPro" id="IPR036388">
    <property type="entry name" value="WH-like_DNA-bd_sf"/>
</dbReference>
<dbReference type="GO" id="GO:0043565">
    <property type="term" value="F:sequence-specific DNA binding"/>
    <property type="evidence" value="ECO:0007669"/>
    <property type="project" value="InterPro"/>
</dbReference>
<keyword evidence="3" id="KW-0539">Nucleus</keyword>
<dbReference type="PANTHER" id="PTHR10015:SF427">
    <property type="entry name" value="HEAT SHOCK FACTOR PROTEIN"/>
    <property type="match status" value="1"/>
</dbReference>
<reference evidence="7" key="1">
    <citation type="submission" date="2021-01" db="EMBL/GenBank/DDBJ databases">
        <authorList>
            <person name="Corre E."/>
            <person name="Pelletier E."/>
            <person name="Niang G."/>
            <person name="Scheremetjew M."/>
            <person name="Finn R."/>
            <person name="Kale V."/>
            <person name="Holt S."/>
            <person name="Cochrane G."/>
            <person name="Meng A."/>
            <person name="Brown T."/>
            <person name="Cohen L."/>
        </authorList>
    </citation>
    <scope>NUCLEOTIDE SEQUENCE</scope>
    <source>
        <strain evidence="7">CCMP125</strain>
    </source>
</reference>
<feature type="compositionally biased region" description="Low complexity" evidence="5">
    <location>
        <begin position="175"/>
        <end position="189"/>
    </location>
</feature>
<dbReference type="Pfam" id="PF00447">
    <property type="entry name" value="HSF_DNA-bind"/>
    <property type="match status" value="1"/>
</dbReference>
<name>A0A7S2VDW0_9STRA</name>
<dbReference type="AlphaFoldDB" id="A0A7S2VDW0"/>
<dbReference type="SMART" id="SM00415">
    <property type="entry name" value="HSF"/>
    <property type="match status" value="1"/>
</dbReference>
<comment type="similarity">
    <text evidence="4">Belongs to the HSF family.</text>
</comment>
<feature type="domain" description="HSF-type DNA-binding" evidence="6">
    <location>
        <begin position="21"/>
        <end position="130"/>
    </location>
</feature>
<evidence type="ECO:0000256" key="2">
    <source>
        <dbReference type="ARBA" id="ARBA00023125"/>
    </source>
</evidence>
<dbReference type="Gene3D" id="1.10.10.10">
    <property type="entry name" value="Winged helix-like DNA-binding domain superfamily/Winged helix DNA-binding domain"/>
    <property type="match status" value="1"/>
</dbReference>
<dbReference type="GO" id="GO:0005634">
    <property type="term" value="C:nucleus"/>
    <property type="evidence" value="ECO:0007669"/>
    <property type="project" value="UniProtKB-SubCell"/>
</dbReference>
<dbReference type="PANTHER" id="PTHR10015">
    <property type="entry name" value="HEAT SHOCK TRANSCRIPTION FACTOR"/>
    <property type="match status" value="1"/>
</dbReference>
<evidence type="ECO:0000313" key="7">
    <source>
        <dbReference type="EMBL" id="CAD9946755.1"/>
    </source>
</evidence>
<sequence>MFNTESPLASFSFPRTGKRGVPQQFPRRLYEMLENETKMAEQQAAATGTFPTGRAIMWSDSGKAFRIFDVTEFANTVLPKYFRTKKFSSFQRNLNLYGFAKVRRGPETDMYAHPSFLRNEPEGLLNLRKVTAASRRVMPSTATYPRTNNNNHIKGPAPSLMNHVVAAIPASPVRAISPSSASSSSSSSSGEEAPAMSKFVATPPVTPTANTNAVSTTTPTVVPASPPLAAQGSESPKGPDRGRLDLLAFALEQEAYAA</sequence>
<feature type="region of interest" description="Disordered" evidence="5">
    <location>
        <begin position="175"/>
        <end position="245"/>
    </location>
</feature>
<dbReference type="InterPro" id="IPR000232">
    <property type="entry name" value="HSF_DNA-bd"/>
</dbReference>
<accession>A0A7S2VDW0</accession>
<dbReference type="SUPFAM" id="SSF46785">
    <property type="entry name" value="Winged helix' DNA-binding domain"/>
    <property type="match status" value="1"/>
</dbReference>
<evidence type="ECO:0000259" key="6">
    <source>
        <dbReference type="SMART" id="SM00415"/>
    </source>
</evidence>
<dbReference type="GO" id="GO:0003700">
    <property type="term" value="F:DNA-binding transcription factor activity"/>
    <property type="evidence" value="ECO:0007669"/>
    <property type="project" value="InterPro"/>
</dbReference>
<gene>
    <name evidence="7" type="ORF">APAL1065_LOCUS3435</name>
</gene>
<proteinExistence type="inferred from homology"/>
<organism evidence="7">
    <name type="scientific">Entomoneis paludosa</name>
    <dbReference type="NCBI Taxonomy" id="265537"/>
    <lineage>
        <taxon>Eukaryota</taxon>
        <taxon>Sar</taxon>
        <taxon>Stramenopiles</taxon>
        <taxon>Ochrophyta</taxon>
        <taxon>Bacillariophyta</taxon>
        <taxon>Bacillariophyceae</taxon>
        <taxon>Bacillariophycidae</taxon>
        <taxon>Entomoneidaceae</taxon>
        <taxon>Entomoneis</taxon>
    </lineage>
</organism>
<comment type="subcellular location">
    <subcellularLocation>
        <location evidence="1">Nucleus</location>
    </subcellularLocation>
</comment>
<feature type="compositionally biased region" description="Low complexity" evidence="5">
    <location>
        <begin position="200"/>
        <end position="230"/>
    </location>
</feature>